<dbReference type="PANTHER" id="PTHR17901">
    <property type="entry name" value="MAGNESIUM-DEPENDENT PHOSPHATASE 1 MDP1"/>
    <property type="match status" value="1"/>
</dbReference>
<proteinExistence type="predicted"/>
<dbReference type="SFLD" id="SFLDG01131">
    <property type="entry name" value="C1.5.2:_MDP_Like"/>
    <property type="match status" value="1"/>
</dbReference>
<dbReference type="SFLD" id="SFLDS00003">
    <property type="entry name" value="Haloacid_Dehalogenase"/>
    <property type="match status" value="1"/>
</dbReference>
<keyword evidence="2" id="KW-1185">Reference proteome</keyword>
<dbReference type="PANTHER" id="PTHR17901:SF14">
    <property type="entry name" value="MAGNESIUM-DEPENDENT PHOSPHATASE 1"/>
    <property type="match status" value="1"/>
</dbReference>
<reference evidence="1" key="1">
    <citation type="submission" date="2017-08" db="EMBL/GenBank/DDBJ databases">
        <authorList>
            <person name="Polle J.E."/>
            <person name="Barry K."/>
            <person name="Cushman J."/>
            <person name="Schmutz J."/>
            <person name="Tran D."/>
            <person name="Hathwaick L.T."/>
            <person name="Yim W.C."/>
            <person name="Jenkins J."/>
            <person name="Mckie-Krisberg Z.M."/>
            <person name="Prochnik S."/>
            <person name="Lindquist E."/>
            <person name="Dockter R.B."/>
            <person name="Adam C."/>
            <person name="Molina H."/>
            <person name="Bunkerborg J."/>
            <person name="Jin E."/>
            <person name="Buchheim M."/>
            <person name="Magnuson J."/>
        </authorList>
    </citation>
    <scope>NUCLEOTIDE SEQUENCE</scope>
    <source>
        <strain evidence="1">CCAP 19/18</strain>
    </source>
</reference>
<organism evidence="1 2">
    <name type="scientific">Dunaliella salina</name>
    <name type="common">Green alga</name>
    <name type="synonym">Protococcus salinus</name>
    <dbReference type="NCBI Taxonomy" id="3046"/>
    <lineage>
        <taxon>Eukaryota</taxon>
        <taxon>Viridiplantae</taxon>
        <taxon>Chlorophyta</taxon>
        <taxon>core chlorophytes</taxon>
        <taxon>Chlorophyceae</taxon>
        <taxon>CS clade</taxon>
        <taxon>Chlamydomonadales</taxon>
        <taxon>Dunaliellaceae</taxon>
        <taxon>Dunaliella</taxon>
    </lineage>
</organism>
<evidence type="ECO:0000313" key="2">
    <source>
        <dbReference type="Proteomes" id="UP000815325"/>
    </source>
</evidence>
<accession>A0ABQ7GFH9</accession>
<dbReference type="EMBL" id="MU069815">
    <property type="protein sequence ID" value="KAF5833361.1"/>
    <property type="molecule type" value="Genomic_DNA"/>
</dbReference>
<dbReference type="SFLD" id="SFLDG01129">
    <property type="entry name" value="C1.5:_HAD__Beta-PGM__Phosphata"/>
    <property type="match status" value="1"/>
</dbReference>
<comment type="caution">
    <text evidence="1">The sequence shown here is derived from an EMBL/GenBank/DDBJ whole genome shotgun (WGS) entry which is preliminary data.</text>
</comment>
<sequence>MLRACCLAGKISCASRGQRAAGLASPASRAHTATSRRGILLGTAAAFSRTKRSRAEEAMAPIPTEYLPKLVAFDLDSTLWYPEMYMLSGAPFKKDAKGAVFDRRGEQVELLGASAAILKELATDPKWKDTQVAYVSRTEYPEWAIPCMKLFDIAPGKTMFSLSSYNEIHECSKKYHFKNIHRASGIDYEDMIFFDNERYNCTDCQTLGITCIYTPDGMTSSNWAEGLAKHAQKVAKRS</sequence>
<dbReference type="InterPro" id="IPR010036">
    <property type="entry name" value="MDP_1_eu_arc"/>
</dbReference>
<evidence type="ECO:0000313" key="1">
    <source>
        <dbReference type="EMBL" id="KAF5833361.1"/>
    </source>
</evidence>
<dbReference type="Proteomes" id="UP000815325">
    <property type="component" value="Unassembled WGS sequence"/>
</dbReference>
<protein>
    <submittedName>
        <fullName evidence="1">Acid phosphatase-domain-containing protein</fullName>
    </submittedName>
</protein>
<gene>
    <name evidence="1" type="ORF">DUNSADRAFT_10364</name>
</gene>
<name>A0ABQ7GFH9_DUNSA</name>
<dbReference type="Pfam" id="PF12689">
    <property type="entry name" value="Acid_PPase"/>
    <property type="match status" value="1"/>
</dbReference>
<dbReference type="InterPro" id="IPR023214">
    <property type="entry name" value="HAD_sf"/>
</dbReference>
<dbReference type="Gene3D" id="3.40.50.1000">
    <property type="entry name" value="HAD superfamily/HAD-like"/>
    <property type="match status" value="1"/>
</dbReference>
<dbReference type="NCBIfam" id="TIGR01685">
    <property type="entry name" value="MDP-1"/>
    <property type="match status" value="1"/>
</dbReference>
<dbReference type="SUPFAM" id="SSF56784">
    <property type="entry name" value="HAD-like"/>
    <property type="match status" value="1"/>
</dbReference>
<dbReference type="InterPro" id="IPR036412">
    <property type="entry name" value="HAD-like_sf"/>
</dbReference>